<name>A0A0G4P9G8_PENC3</name>
<gene>
    <name evidence="1" type="ORF">PCAMFM013_S008g000353</name>
</gene>
<dbReference type="EMBL" id="HG793141">
    <property type="protein sequence ID" value="CRL22924.1"/>
    <property type="molecule type" value="Genomic_DNA"/>
</dbReference>
<proteinExistence type="predicted"/>
<organism evidence="1 2">
    <name type="scientific">Penicillium camemberti (strain FM 013)</name>
    <dbReference type="NCBI Taxonomy" id="1429867"/>
    <lineage>
        <taxon>Eukaryota</taxon>
        <taxon>Fungi</taxon>
        <taxon>Dikarya</taxon>
        <taxon>Ascomycota</taxon>
        <taxon>Pezizomycotina</taxon>
        <taxon>Eurotiomycetes</taxon>
        <taxon>Eurotiomycetidae</taxon>
        <taxon>Eurotiales</taxon>
        <taxon>Aspergillaceae</taxon>
        <taxon>Penicillium</taxon>
    </lineage>
</organism>
<sequence>MLGLEPIFEKDLGLAAVQRVPWCSELAERARGYGLATWDNKSWYLTGRPDYAVWYDERGNLPQV</sequence>
<keyword evidence="2" id="KW-1185">Reference proteome</keyword>
<protein>
    <submittedName>
        <fullName evidence="1">Str. FM013</fullName>
    </submittedName>
</protein>
<accession>A0A0G4P9G8</accession>
<dbReference type="AlphaFoldDB" id="A0A0G4P9G8"/>
<dbReference type="Proteomes" id="UP000053732">
    <property type="component" value="Unassembled WGS sequence"/>
</dbReference>
<reference evidence="1 2" key="1">
    <citation type="journal article" date="2014" name="Nat. Commun.">
        <title>Multiple recent horizontal transfers of a large genomic region in cheese making fungi.</title>
        <authorList>
            <person name="Cheeseman K."/>
            <person name="Ropars J."/>
            <person name="Renault P."/>
            <person name="Dupont J."/>
            <person name="Gouzy J."/>
            <person name="Branca A."/>
            <person name="Abraham A.L."/>
            <person name="Ceppi M."/>
            <person name="Conseiller E."/>
            <person name="Debuchy R."/>
            <person name="Malagnac F."/>
            <person name="Goarin A."/>
            <person name="Silar P."/>
            <person name="Lacoste S."/>
            <person name="Sallet E."/>
            <person name="Bensimon A."/>
            <person name="Giraud T."/>
            <person name="Brygoo Y."/>
        </authorList>
    </citation>
    <scope>NUCLEOTIDE SEQUENCE [LARGE SCALE GENOMIC DNA]</scope>
    <source>
        <strain evidence="2">FM 013</strain>
    </source>
</reference>
<evidence type="ECO:0000313" key="2">
    <source>
        <dbReference type="Proteomes" id="UP000053732"/>
    </source>
</evidence>
<evidence type="ECO:0000313" key="1">
    <source>
        <dbReference type="EMBL" id="CRL22924.1"/>
    </source>
</evidence>